<dbReference type="SUPFAM" id="SSF51306">
    <property type="entry name" value="LexA/Signal peptidase"/>
    <property type="match status" value="1"/>
</dbReference>
<dbReference type="PANTHER" id="PTHR40661">
    <property type="match status" value="1"/>
</dbReference>
<sequence>MNEQKIFFGTNIKFLRERKRLSQETLAEKLTLTRSKLNALENGQTKAPQPEDYINFSNFFKISVDTLLKVNLAQLSELKIRELEAGNDLYMTGSNLRVLAITVDGENHENIEYVPVKAKAGYRSGYADPEFLAALPKFRLPNLPTGHTYRMFPTTGDSMLPIPEGSDILGQYIEDWTSIRPGTPCIVILKGEGDFVFKQVSVLDDGTLYLGSFNTLYEPYTVHASEVLELWKYHSFQSRTLPLTETNMDQIMRVILDVKREVRELRNGQSSDSELAGEG</sequence>
<dbReference type="EMBL" id="SMJU01000003">
    <property type="protein sequence ID" value="TDB67333.1"/>
    <property type="molecule type" value="Genomic_DNA"/>
</dbReference>
<dbReference type="Proteomes" id="UP000295706">
    <property type="component" value="Unassembled WGS sequence"/>
</dbReference>
<dbReference type="InterPro" id="IPR010982">
    <property type="entry name" value="Lambda_DNA-bd_dom_sf"/>
</dbReference>
<dbReference type="SUPFAM" id="SSF47413">
    <property type="entry name" value="lambda repressor-like DNA-binding domains"/>
    <property type="match status" value="1"/>
</dbReference>
<keyword evidence="3" id="KW-0804">Transcription</keyword>
<name>A0A4R4KHS3_9BACT</name>
<keyword evidence="2" id="KW-0238">DNA-binding</keyword>
<dbReference type="RefSeq" id="WP_132115212.1">
    <property type="nucleotide sequence ID" value="NZ_SMJU01000003.1"/>
</dbReference>
<proteinExistence type="predicted"/>
<feature type="domain" description="HTH cro/C1-type" evidence="4">
    <location>
        <begin position="12"/>
        <end position="67"/>
    </location>
</feature>
<evidence type="ECO:0000313" key="6">
    <source>
        <dbReference type="Proteomes" id="UP000295706"/>
    </source>
</evidence>
<dbReference type="Gene3D" id="1.10.260.40">
    <property type="entry name" value="lambda repressor-like DNA-binding domains"/>
    <property type="match status" value="1"/>
</dbReference>
<protein>
    <submittedName>
        <fullName evidence="5">Helix-turn-helix domain-containing protein</fullName>
    </submittedName>
</protein>
<dbReference type="Gene3D" id="2.10.109.10">
    <property type="entry name" value="Umud Fragment, subunit A"/>
    <property type="match status" value="1"/>
</dbReference>
<dbReference type="PANTHER" id="PTHR40661:SF3">
    <property type="entry name" value="FELS-1 PROPHAGE TRANSCRIPTIONAL REGULATOR"/>
    <property type="match status" value="1"/>
</dbReference>
<evidence type="ECO:0000313" key="5">
    <source>
        <dbReference type="EMBL" id="TDB67333.1"/>
    </source>
</evidence>
<reference evidence="5 6" key="1">
    <citation type="submission" date="2019-02" db="EMBL/GenBank/DDBJ databases">
        <title>Arundinibacter roseus gen. nov., sp. nov., a new member of the family Cytophagaceae.</title>
        <authorList>
            <person name="Szuroczki S."/>
            <person name="Khayer B."/>
            <person name="Sproer C."/>
            <person name="Toumi M."/>
            <person name="Szabo A."/>
            <person name="Felfoldi T."/>
            <person name="Schumann P."/>
            <person name="Toth E."/>
        </authorList>
    </citation>
    <scope>NUCLEOTIDE SEQUENCE [LARGE SCALE GENOMIC DNA]</scope>
    <source>
        <strain evidence="5 6">DMA-k-7a</strain>
    </source>
</reference>
<dbReference type="CDD" id="cd06529">
    <property type="entry name" value="S24_LexA-like"/>
    <property type="match status" value="1"/>
</dbReference>
<dbReference type="InterPro" id="IPR036286">
    <property type="entry name" value="LexA/Signal_pep-like_sf"/>
</dbReference>
<dbReference type="Pfam" id="PF12844">
    <property type="entry name" value="HTH_19"/>
    <property type="match status" value="1"/>
</dbReference>
<dbReference type="PROSITE" id="PS50943">
    <property type="entry name" value="HTH_CROC1"/>
    <property type="match status" value="1"/>
</dbReference>
<dbReference type="InterPro" id="IPR039418">
    <property type="entry name" value="LexA-like"/>
</dbReference>
<keyword evidence="1" id="KW-0805">Transcription regulation</keyword>
<dbReference type="GO" id="GO:0003677">
    <property type="term" value="F:DNA binding"/>
    <property type="evidence" value="ECO:0007669"/>
    <property type="project" value="UniProtKB-KW"/>
</dbReference>
<dbReference type="AlphaFoldDB" id="A0A4R4KHS3"/>
<evidence type="ECO:0000256" key="2">
    <source>
        <dbReference type="ARBA" id="ARBA00023125"/>
    </source>
</evidence>
<gene>
    <name evidence="5" type="ORF">EZE20_05120</name>
</gene>
<dbReference type="OrthoDB" id="3831186at2"/>
<dbReference type="SMART" id="SM00530">
    <property type="entry name" value="HTH_XRE"/>
    <property type="match status" value="1"/>
</dbReference>
<keyword evidence="6" id="KW-1185">Reference proteome</keyword>
<accession>A0A4R4KHS3</accession>
<evidence type="ECO:0000256" key="3">
    <source>
        <dbReference type="ARBA" id="ARBA00023163"/>
    </source>
</evidence>
<comment type="caution">
    <text evidence="5">The sequence shown here is derived from an EMBL/GenBank/DDBJ whole genome shotgun (WGS) entry which is preliminary data.</text>
</comment>
<dbReference type="CDD" id="cd00093">
    <property type="entry name" value="HTH_XRE"/>
    <property type="match status" value="1"/>
</dbReference>
<dbReference type="InterPro" id="IPR001387">
    <property type="entry name" value="Cro/C1-type_HTH"/>
</dbReference>
<evidence type="ECO:0000259" key="4">
    <source>
        <dbReference type="PROSITE" id="PS50943"/>
    </source>
</evidence>
<evidence type="ECO:0000256" key="1">
    <source>
        <dbReference type="ARBA" id="ARBA00023015"/>
    </source>
</evidence>
<organism evidence="5 6">
    <name type="scientific">Arundinibacter roseus</name>
    <dbReference type="NCBI Taxonomy" id="2070510"/>
    <lineage>
        <taxon>Bacteria</taxon>
        <taxon>Pseudomonadati</taxon>
        <taxon>Bacteroidota</taxon>
        <taxon>Cytophagia</taxon>
        <taxon>Cytophagales</taxon>
        <taxon>Spirosomataceae</taxon>
        <taxon>Arundinibacter</taxon>
    </lineage>
</organism>